<organism evidence="2 3">
    <name type="scientific">Molorchus minor</name>
    <dbReference type="NCBI Taxonomy" id="1323400"/>
    <lineage>
        <taxon>Eukaryota</taxon>
        <taxon>Metazoa</taxon>
        <taxon>Ecdysozoa</taxon>
        <taxon>Arthropoda</taxon>
        <taxon>Hexapoda</taxon>
        <taxon>Insecta</taxon>
        <taxon>Pterygota</taxon>
        <taxon>Neoptera</taxon>
        <taxon>Endopterygota</taxon>
        <taxon>Coleoptera</taxon>
        <taxon>Polyphaga</taxon>
        <taxon>Cucujiformia</taxon>
        <taxon>Chrysomeloidea</taxon>
        <taxon>Cerambycidae</taxon>
        <taxon>Lamiinae</taxon>
        <taxon>Monochamini</taxon>
        <taxon>Molorchus</taxon>
    </lineage>
</organism>
<protein>
    <submittedName>
        <fullName evidence="2">Uncharacterized protein</fullName>
    </submittedName>
</protein>
<proteinExistence type="predicted"/>
<dbReference type="Proteomes" id="UP001162164">
    <property type="component" value="Unassembled WGS sequence"/>
</dbReference>
<feature type="region of interest" description="Disordered" evidence="1">
    <location>
        <begin position="74"/>
        <end position="94"/>
    </location>
</feature>
<sequence>MLQQNLQIISRRYLFKSSKMSSSESEISLLASNYKKGASSPRKWLESIPLEKCHALNSTFLNSPVNLDIKMRAKNEDEEEQEEEEREQEQEEREDLMRIYVPSNVLIDRTINLQDPRSYTGHCFRRSSTTLLADAGGDLMTYYLKAPRRWKVFDRDRRIRQAENDLTIQFIGTRLLLEDIVWFLLGARSTQFNVPFSIKVALSENTIFRTSDKIESQLEKANSLIRDNYLFNFTLLVFQHEIGVSHLQNFIVLLIFNVAGTCSDEHNCNMLNTWSCALLPLWNSFCASFSTDIDEVAYGVVRYFRGA</sequence>
<comment type="caution">
    <text evidence="2">The sequence shown here is derived from an EMBL/GenBank/DDBJ whole genome shotgun (WGS) entry which is preliminary data.</text>
</comment>
<accession>A0ABQ9JVL7</accession>
<evidence type="ECO:0000313" key="3">
    <source>
        <dbReference type="Proteomes" id="UP001162164"/>
    </source>
</evidence>
<dbReference type="EMBL" id="JAPWTJ010000144">
    <property type="protein sequence ID" value="KAJ8982108.1"/>
    <property type="molecule type" value="Genomic_DNA"/>
</dbReference>
<evidence type="ECO:0000313" key="2">
    <source>
        <dbReference type="EMBL" id="KAJ8982108.1"/>
    </source>
</evidence>
<gene>
    <name evidence="2" type="ORF">NQ317_002335</name>
</gene>
<name>A0ABQ9JVL7_9CUCU</name>
<evidence type="ECO:0000256" key="1">
    <source>
        <dbReference type="SAM" id="MobiDB-lite"/>
    </source>
</evidence>
<reference evidence="2" key="1">
    <citation type="journal article" date="2023" name="Insect Mol. Biol.">
        <title>Genome sequencing provides insights into the evolution of gene families encoding plant cell wall-degrading enzymes in longhorned beetles.</title>
        <authorList>
            <person name="Shin N.R."/>
            <person name="Okamura Y."/>
            <person name="Kirsch R."/>
            <person name="Pauchet Y."/>
        </authorList>
    </citation>
    <scope>NUCLEOTIDE SEQUENCE</scope>
    <source>
        <strain evidence="2">MMC_N1</strain>
    </source>
</reference>
<feature type="compositionally biased region" description="Acidic residues" evidence="1">
    <location>
        <begin position="76"/>
        <end position="94"/>
    </location>
</feature>
<keyword evidence="3" id="KW-1185">Reference proteome</keyword>